<dbReference type="InterPro" id="IPR039261">
    <property type="entry name" value="FNR_nucleotide-bd"/>
</dbReference>
<protein>
    <recommendedName>
        <fullName evidence="15">Bifunctional cytochrome P450/NADPH--P450 reductase</fullName>
    </recommendedName>
    <domain>
        <recommendedName>
            <fullName evidence="15">Cytochrome P450</fullName>
            <ecNumber evidence="15">1.14.14.1</ecNumber>
        </recommendedName>
    </domain>
    <domain>
        <recommendedName>
            <fullName evidence="15">NADPH--cytochrome P450 reductase</fullName>
            <ecNumber evidence="15">1.6.2.4</ecNumber>
        </recommendedName>
    </domain>
</protein>
<dbReference type="InterPro" id="IPR008254">
    <property type="entry name" value="Flavodoxin/NO_synth"/>
</dbReference>
<dbReference type="InterPro" id="IPR036396">
    <property type="entry name" value="Cyt_P450_sf"/>
</dbReference>
<dbReference type="InterPro" id="IPR001433">
    <property type="entry name" value="OxRdtase_FAD/NAD-bd"/>
</dbReference>
<dbReference type="PRINTS" id="PR00369">
    <property type="entry name" value="FLAVODOXIN"/>
</dbReference>
<evidence type="ECO:0000256" key="4">
    <source>
        <dbReference type="ARBA" id="ARBA00022617"/>
    </source>
</evidence>
<sequence>MLKLIPGPPGYPIVGNLFDVRDEVPIQGLSSLADKYGPIYKLSFPNAFGGYEIVVISSVQLLEELSDEKRFHKVVSAGLDQLGGDGPQGLFRSSSEADPDWGQAHRVLVPAFGPLSIVDMFDEMHDIATQMILKWARKGPDHRIPVTEDFTRLTLDTIALCAMGYRFNSFYQEGMHPYVKAMISALTAANEPPSLFGILWNRTTGGKEKQLQEDRITMNTIANDVVRQRREHPTDKKDLLNAMIKGKDPKTGETMRTELITVNMVSFLTAGHETTSGLLSFAFTLLLKNPAAYERAQAEVDTIVGQGRVKVEHLKQFEYLNAVLRETLRLQPTAPAFSRGLQPGNDEAAPSLGGYAINRRTKILALLPRCHRDPEVYGADAHEFKPERMLDASFSRLPRSAWKPFGTGVRACIGRPFAWQEALLVMALVLQSFDLRLDDPSYELRIKQTLTIKPRDLYMHASPRNGMNATAIQRMMMADASSIPASGDPVSPQTPEQSRNLKDLLILYGSNTGTCQTLAQRLSADAERHGYHGKVMDMDAGIGPIQQQGLAVVITASYEGEPPDNATDFCRWIRNHNGKLGRLEYAVFGCGHSDWAATFQKIPTVVDEDLHQAGAKRILPRGFTDAAKGDIFGEFDTWADHQLWPALKGDEDSVSNTQAGRPGLDFEMYHEDRAAQLRQDVQEGRVEENKVLTAPGVDEKRHLEIQLPSTMVYEPGDYLAVLPLNPDLNVQRITKRYNIPSDAIIISKSNNSSTTLPNNTPISVISLLKGYVELAQPATKRDIRRLEEIATDEATRSALKSLASTDFASEVLTKRASVLDILENYPTLGLPFNELLSMLPPMRARYYSISSSPLVDAIRCTITYSVINKASYSGHGQFVGVASSYLRSLESGDPIRVTVKPANKQFHLPLKPDRTPVMMFCAGTGIAPFRGFIQHRVEMTKAGKKALAPAILFVGCWYSTGDRLYAEELDAWSKLGTVDIRPAFSQEKDDPDACGCAHVQDRMWKDRDAVSEMWEKGAKIYVCGNPGLANSVAETAKRMVREKLKEKGSDHIEEAMLKEWFTHQKGDRFVTDVFA</sequence>
<keyword evidence="7 15" id="KW-0479">Metal-binding</keyword>
<dbReference type="InterPro" id="IPR023206">
    <property type="entry name" value="Bifunctional_P450_P450_red"/>
</dbReference>
<keyword evidence="12 15" id="KW-0408">Iron</keyword>
<evidence type="ECO:0000259" key="17">
    <source>
        <dbReference type="PROSITE" id="PS50902"/>
    </source>
</evidence>
<dbReference type="Pfam" id="PF00667">
    <property type="entry name" value="FAD_binding_1"/>
    <property type="match status" value="1"/>
</dbReference>
<evidence type="ECO:0000256" key="3">
    <source>
        <dbReference type="ARBA" id="ARBA00022448"/>
    </source>
</evidence>
<keyword evidence="9 15" id="KW-0521">NADP</keyword>
<dbReference type="Gene3D" id="2.40.30.10">
    <property type="entry name" value="Translation factors"/>
    <property type="match status" value="1"/>
</dbReference>
<dbReference type="InterPro" id="IPR001709">
    <property type="entry name" value="Flavoprot_Pyr_Nucl_cyt_Rdtase"/>
</dbReference>
<gene>
    <name evidence="19" type="ORF">IMSHALPRED_005970</name>
</gene>
<keyword evidence="6 15" id="KW-0288">FMN</keyword>
<evidence type="ECO:0000256" key="9">
    <source>
        <dbReference type="ARBA" id="ARBA00022857"/>
    </source>
</evidence>
<dbReference type="InterPro" id="IPR023173">
    <property type="entry name" value="NADPH_Cyt_P450_Rdtase_alpha"/>
</dbReference>
<dbReference type="SUPFAM" id="SSF52218">
    <property type="entry name" value="Flavoproteins"/>
    <property type="match status" value="1"/>
</dbReference>
<dbReference type="Gene3D" id="1.20.990.10">
    <property type="entry name" value="NADPH-cytochrome p450 Reductase, Chain A, domain 3"/>
    <property type="match status" value="1"/>
</dbReference>
<dbReference type="GO" id="GO:0003958">
    <property type="term" value="F:NADPH-hemoprotein reductase activity"/>
    <property type="evidence" value="ECO:0007669"/>
    <property type="project" value="UniProtKB-UniRule"/>
</dbReference>
<dbReference type="InterPro" id="IPR001128">
    <property type="entry name" value="Cyt_P450"/>
</dbReference>
<accession>A0A8H3FFH8</accession>
<evidence type="ECO:0000256" key="6">
    <source>
        <dbReference type="ARBA" id="ARBA00022643"/>
    </source>
</evidence>
<evidence type="ECO:0000256" key="7">
    <source>
        <dbReference type="ARBA" id="ARBA00022723"/>
    </source>
</evidence>
<dbReference type="GO" id="GO:0050660">
    <property type="term" value="F:flavin adenine dinucleotide binding"/>
    <property type="evidence" value="ECO:0007669"/>
    <property type="project" value="TreeGrafter"/>
</dbReference>
<comment type="cofactor">
    <cofactor evidence="1 15 16">
        <name>heme</name>
        <dbReference type="ChEBI" id="CHEBI:30413"/>
    </cofactor>
</comment>
<dbReference type="InterPro" id="IPR017938">
    <property type="entry name" value="Riboflavin_synthase-like_b-brl"/>
</dbReference>
<dbReference type="Pfam" id="PF00175">
    <property type="entry name" value="NAD_binding_1"/>
    <property type="match status" value="1"/>
</dbReference>
<dbReference type="EMBL" id="CAJPDT010000034">
    <property type="protein sequence ID" value="CAF9923614.1"/>
    <property type="molecule type" value="Genomic_DNA"/>
</dbReference>
<dbReference type="OrthoDB" id="1470350at2759"/>
<dbReference type="InterPro" id="IPR029039">
    <property type="entry name" value="Flavoprotein-like_sf"/>
</dbReference>
<comment type="cofactor">
    <cofactor evidence="15">
        <name>FAD</name>
        <dbReference type="ChEBI" id="CHEBI:57692"/>
    </cofactor>
    <cofactor evidence="15">
        <name>FMN</name>
        <dbReference type="ChEBI" id="CHEBI:58210"/>
    </cofactor>
</comment>
<proteinExistence type="inferred from homology"/>
<keyword evidence="10 15" id="KW-0249">Electron transport</keyword>
<dbReference type="Proteomes" id="UP000664534">
    <property type="component" value="Unassembled WGS sequence"/>
</dbReference>
<dbReference type="Gene3D" id="3.40.50.80">
    <property type="entry name" value="Nucleotide-binding domain of ferredoxin-NADP reductase (FNR) module"/>
    <property type="match status" value="1"/>
</dbReference>
<dbReference type="EC" id="1.14.14.1" evidence="15"/>
<evidence type="ECO:0000256" key="16">
    <source>
        <dbReference type="PIRSR" id="PIRSR000209-1"/>
    </source>
</evidence>
<comment type="catalytic activity">
    <reaction evidence="15">
        <text>an organic molecule + reduced [NADPH--hemoprotein reductase] + O2 = an alcohol + oxidized [NADPH--hemoprotein reductase] + H2O + H(+)</text>
        <dbReference type="Rhea" id="RHEA:17149"/>
        <dbReference type="Rhea" id="RHEA-COMP:11964"/>
        <dbReference type="Rhea" id="RHEA-COMP:11965"/>
        <dbReference type="ChEBI" id="CHEBI:15377"/>
        <dbReference type="ChEBI" id="CHEBI:15378"/>
        <dbReference type="ChEBI" id="CHEBI:15379"/>
        <dbReference type="ChEBI" id="CHEBI:30879"/>
        <dbReference type="ChEBI" id="CHEBI:57618"/>
        <dbReference type="ChEBI" id="CHEBI:58210"/>
        <dbReference type="ChEBI" id="CHEBI:142491"/>
        <dbReference type="EC" id="1.14.14.1"/>
    </reaction>
</comment>
<keyword evidence="4 15" id="KW-0349">Heme</keyword>
<dbReference type="SUPFAM" id="SSF52343">
    <property type="entry name" value="Ferredoxin reductase-like, C-terminal NADP-linked domain"/>
    <property type="match status" value="1"/>
</dbReference>
<name>A0A8H3FFH8_9LECA</name>
<dbReference type="InterPro" id="IPR003097">
    <property type="entry name" value="CysJ-like_FAD-binding"/>
</dbReference>
<dbReference type="SUPFAM" id="SSF63380">
    <property type="entry name" value="Riboflavin synthase domain-like"/>
    <property type="match status" value="1"/>
</dbReference>
<evidence type="ECO:0000313" key="19">
    <source>
        <dbReference type="EMBL" id="CAF9923614.1"/>
    </source>
</evidence>
<keyword evidence="3 15" id="KW-0813">Transport</keyword>
<dbReference type="PANTHER" id="PTHR19384:SF127">
    <property type="entry name" value="BIFUNCTIONAL CYTOCHROME P450_NADPH--P450 REDUCTASE"/>
    <property type="match status" value="1"/>
</dbReference>
<dbReference type="PIRSF" id="PIRSF000209">
    <property type="entry name" value="Bifunctional_P450_P450R"/>
    <property type="match status" value="1"/>
</dbReference>
<dbReference type="Gene3D" id="3.40.50.360">
    <property type="match status" value="1"/>
</dbReference>
<evidence type="ECO:0000256" key="5">
    <source>
        <dbReference type="ARBA" id="ARBA00022630"/>
    </source>
</evidence>
<dbReference type="GO" id="GO:0005506">
    <property type="term" value="F:iron ion binding"/>
    <property type="evidence" value="ECO:0007669"/>
    <property type="project" value="UniProtKB-UniRule"/>
</dbReference>
<comment type="similarity">
    <text evidence="2 15">In the N-terminal section; belongs to the cytochrome P450 family.</text>
</comment>
<keyword evidence="8 15" id="KW-0274">FAD</keyword>
<dbReference type="PRINTS" id="PR00371">
    <property type="entry name" value="FPNCR"/>
</dbReference>
<organism evidence="19 20">
    <name type="scientific">Imshaugia aleurites</name>
    <dbReference type="NCBI Taxonomy" id="172621"/>
    <lineage>
        <taxon>Eukaryota</taxon>
        <taxon>Fungi</taxon>
        <taxon>Dikarya</taxon>
        <taxon>Ascomycota</taxon>
        <taxon>Pezizomycotina</taxon>
        <taxon>Lecanoromycetes</taxon>
        <taxon>OSLEUM clade</taxon>
        <taxon>Lecanoromycetidae</taxon>
        <taxon>Lecanorales</taxon>
        <taxon>Lecanorineae</taxon>
        <taxon>Parmeliaceae</taxon>
        <taxon>Imshaugia</taxon>
    </lineage>
</organism>
<dbReference type="FunFam" id="1.10.630.10:FF:000040">
    <property type="entry name" value="Bifunctional cytochrome P450/NADPH--P450 reductase"/>
    <property type="match status" value="1"/>
</dbReference>
<dbReference type="EC" id="1.6.2.4" evidence="15"/>
<keyword evidence="11 15" id="KW-0560">Oxidoreductase</keyword>
<evidence type="ECO:0000259" key="18">
    <source>
        <dbReference type="PROSITE" id="PS51384"/>
    </source>
</evidence>
<dbReference type="GO" id="GO:0005829">
    <property type="term" value="C:cytosol"/>
    <property type="evidence" value="ECO:0007669"/>
    <property type="project" value="TreeGrafter"/>
</dbReference>
<dbReference type="Gene3D" id="1.10.630.10">
    <property type="entry name" value="Cytochrome P450"/>
    <property type="match status" value="1"/>
</dbReference>
<evidence type="ECO:0000313" key="20">
    <source>
        <dbReference type="Proteomes" id="UP000664534"/>
    </source>
</evidence>
<dbReference type="GO" id="GO:0070330">
    <property type="term" value="F:aromatase activity"/>
    <property type="evidence" value="ECO:0007669"/>
    <property type="project" value="UniProtKB-UniRule"/>
</dbReference>
<dbReference type="AlphaFoldDB" id="A0A8H3FFH8"/>
<dbReference type="Pfam" id="PF00258">
    <property type="entry name" value="Flavodoxin_1"/>
    <property type="match status" value="1"/>
</dbReference>
<evidence type="ECO:0000256" key="12">
    <source>
        <dbReference type="ARBA" id="ARBA00023004"/>
    </source>
</evidence>
<evidence type="ECO:0000256" key="10">
    <source>
        <dbReference type="ARBA" id="ARBA00022982"/>
    </source>
</evidence>
<dbReference type="InterPro" id="IPR017972">
    <property type="entry name" value="Cyt_P450_CS"/>
</dbReference>
<dbReference type="InterPro" id="IPR001094">
    <property type="entry name" value="Flavdoxin-like"/>
</dbReference>
<keyword evidence="20" id="KW-1185">Reference proteome</keyword>
<comment type="catalytic activity">
    <reaction evidence="14 15">
        <text>2 oxidized [cytochrome P450] + NADPH = 2 reduced [cytochrome P450] + NADP(+) + H(+)</text>
        <dbReference type="Rhea" id="RHEA:24040"/>
        <dbReference type="Rhea" id="RHEA-COMP:14627"/>
        <dbReference type="Rhea" id="RHEA-COMP:14628"/>
        <dbReference type="ChEBI" id="CHEBI:15378"/>
        <dbReference type="ChEBI" id="CHEBI:55376"/>
        <dbReference type="ChEBI" id="CHEBI:57783"/>
        <dbReference type="ChEBI" id="CHEBI:58349"/>
        <dbReference type="ChEBI" id="CHEBI:60344"/>
        <dbReference type="EC" id="1.6.2.4"/>
    </reaction>
</comment>
<evidence type="ECO:0000256" key="8">
    <source>
        <dbReference type="ARBA" id="ARBA00022827"/>
    </source>
</evidence>
<feature type="domain" description="FAD-binding FR-type" evidence="18">
    <location>
        <begin position="679"/>
        <end position="909"/>
    </location>
</feature>
<evidence type="ECO:0000256" key="13">
    <source>
        <dbReference type="ARBA" id="ARBA00023033"/>
    </source>
</evidence>
<comment type="caution">
    <text evidence="19">The sequence shown here is derived from an EMBL/GenBank/DDBJ whole genome shotgun (WGS) entry which is preliminary data.</text>
</comment>
<dbReference type="GO" id="GO:0020037">
    <property type="term" value="F:heme binding"/>
    <property type="evidence" value="ECO:0007669"/>
    <property type="project" value="UniProtKB-UniRule"/>
</dbReference>
<dbReference type="PANTHER" id="PTHR19384">
    <property type="entry name" value="NITRIC OXIDE SYNTHASE-RELATED"/>
    <property type="match status" value="1"/>
</dbReference>
<evidence type="ECO:0000256" key="2">
    <source>
        <dbReference type="ARBA" id="ARBA00010018"/>
    </source>
</evidence>
<dbReference type="CDD" id="cd06206">
    <property type="entry name" value="bifunctional_CYPOR"/>
    <property type="match status" value="1"/>
</dbReference>
<dbReference type="CDD" id="cd11068">
    <property type="entry name" value="CYP120A1"/>
    <property type="match status" value="1"/>
</dbReference>
<dbReference type="PROSITE" id="PS00086">
    <property type="entry name" value="CYTOCHROME_P450"/>
    <property type="match status" value="1"/>
</dbReference>
<keyword evidence="13 15" id="KW-0503">Monooxygenase</keyword>
<dbReference type="PROSITE" id="PS50902">
    <property type="entry name" value="FLAVODOXIN_LIKE"/>
    <property type="match status" value="1"/>
</dbReference>
<feature type="binding site" description="axial binding residue" evidence="16">
    <location>
        <position position="412"/>
    </location>
    <ligand>
        <name>heme</name>
        <dbReference type="ChEBI" id="CHEBI:30413"/>
    </ligand>
    <ligandPart>
        <name>Fe</name>
        <dbReference type="ChEBI" id="CHEBI:18248"/>
    </ligandPart>
</feature>
<feature type="domain" description="Flavodoxin-like" evidence="17">
    <location>
        <begin position="504"/>
        <end position="643"/>
    </location>
</feature>
<evidence type="ECO:0000256" key="11">
    <source>
        <dbReference type="ARBA" id="ARBA00023002"/>
    </source>
</evidence>
<reference evidence="19" key="1">
    <citation type="submission" date="2021-03" db="EMBL/GenBank/DDBJ databases">
        <authorList>
            <person name="Tagirdzhanova G."/>
        </authorList>
    </citation>
    <scope>NUCLEOTIDE SEQUENCE</scope>
</reference>
<dbReference type="Pfam" id="PF00067">
    <property type="entry name" value="p450"/>
    <property type="match status" value="1"/>
</dbReference>
<evidence type="ECO:0000256" key="15">
    <source>
        <dbReference type="PIRNR" id="PIRNR000209"/>
    </source>
</evidence>
<dbReference type="GO" id="GO:0010181">
    <property type="term" value="F:FMN binding"/>
    <property type="evidence" value="ECO:0007669"/>
    <property type="project" value="UniProtKB-UniRule"/>
</dbReference>
<dbReference type="PROSITE" id="PS51384">
    <property type="entry name" value="FAD_FR"/>
    <property type="match status" value="1"/>
</dbReference>
<keyword evidence="5 15" id="KW-0285">Flavoprotein</keyword>
<evidence type="ECO:0000256" key="14">
    <source>
        <dbReference type="ARBA" id="ARBA00049342"/>
    </source>
</evidence>
<evidence type="ECO:0000256" key="1">
    <source>
        <dbReference type="ARBA" id="ARBA00001971"/>
    </source>
</evidence>
<dbReference type="InterPro" id="IPR017927">
    <property type="entry name" value="FAD-bd_FR_type"/>
</dbReference>
<dbReference type="SUPFAM" id="SSF48264">
    <property type="entry name" value="Cytochrome P450"/>
    <property type="match status" value="1"/>
</dbReference>